<protein>
    <recommendedName>
        <fullName evidence="2">DUF112 domain-containing protein</fullName>
    </recommendedName>
</protein>
<dbReference type="PANTHER" id="PTHR35342:SF5">
    <property type="entry name" value="TRICARBOXYLIC TRANSPORT PROTEIN"/>
    <property type="match status" value="1"/>
</dbReference>
<evidence type="ECO:0000259" key="2">
    <source>
        <dbReference type="Pfam" id="PF01970"/>
    </source>
</evidence>
<sequence length="181" mass="19950">MLTMGIPGDATTAVLVGALMIHGLQPGPMLFNTNAAFVYSTFSAVFFANLAMFVMMLVAIKLFIKALSIPKTYLLPFIVVMCVVGAYALNNRIFDVWLLLFFGLVGYCLEKLEFPMTPAILGFVLAPLIENNLRQGLMSSNGSYMPLFEGKISFFCLVLTVVSLAWPFISGMLRRRANNVN</sequence>
<keyword evidence="1" id="KW-0472">Membrane</keyword>
<feature type="transmembrane region" description="Helical" evidence="1">
    <location>
        <begin position="72"/>
        <end position="90"/>
    </location>
</feature>
<reference evidence="3" key="1">
    <citation type="submission" date="2019-08" db="EMBL/GenBank/DDBJ databases">
        <authorList>
            <person name="Kucharzyk K."/>
            <person name="Murdoch R.W."/>
            <person name="Higgins S."/>
            <person name="Loffler F."/>
        </authorList>
    </citation>
    <scope>NUCLEOTIDE SEQUENCE</scope>
</reference>
<keyword evidence="1" id="KW-0812">Transmembrane</keyword>
<dbReference type="Pfam" id="PF01970">
    <property type="entry name" value="TctA"/>
    <property type="match status" value="1"/>
</dbReference>
<name>A0A645EY68_9ZZZZ</name>
<comment type="caution">
    <text evidence="3">The sequence shown here is derived from an EMBL/GenBank/DDBJ whole genome shotgun (WGS) entry which is preliminary data.</text>
</comment>
<dbReference type="InterPro" id="IPR002823">
    <property type="entry name" value="DUF112_TM"/>
</dbReference>
<gene>
    <name evidence="3" type="ORF">SDC9_154218</name>
</gene>
<dbReference type="AlphaFoldDB" id="A0A645EY68"/>
<evidence type="ECO:0000256" key="1">
    <source>
        <dbReference type="SAM" id="Phobius"/>
    </source>
</evidence>
<organism evidence="3">
    <name type="scientific">bioreactor metagenome</name>
    <dbReference type="NCBI Taxonomy" id="1076179"/>
    <lineage>
        <taxon>unclassified sequences</taxon>
        <taxon>metagenomes</taxon>
        <taxon>ecological metagenomes</taxon>
    </lineage>
</organism>
<keyword evidence="1" id="KW-1133">Transmembrane helix</keyword>
<proteinExistence type="predicted"/>
<accession>A0A645EY68</accession>
<feature type="transmembrane region" description="Helical" evidence="1">
    <location>
        <begin position="36"/>
        <end position="60"/>
    </location>
</feature>
<feature type="domain" description="DUF112" evidence="2">
    <location>
        <begin position="1"/>
        <end position="121"/>
    </location>
</feature>
<evidence type="ECO:0000313" key="3">
    <source>
        <dbReference type="EMBL" id="MPN06961.1"/>
    </source>
</evidence>
<dbReference type="EMBL" id="VSSQ01052917">
    <property type="protein sequence ID" value="MPN06961.1"/>
    <property type="molecule type" value="Genomic_DNA"/>
</dbReference>
<feature type="transmembrane region" description="Helical" evidence="1">
    <location>
        <begin position="150"/>
        <end position="169"/>
    </location>
</feature>
<dbReference type="PANTHER" id="PTHR35342">
    <property type="entry name" value="TRICARBOXYLIC TRANSPORT PROTEIN"/>
    <property type="match status" value="1"/>
</dbReference>